<evidence type="ECO:0000313" key="2">
    <source>
        <dbReference type="Proteomes" id="UP000727490"/>
    </source>
</evidence>
<dbReference type="Proteomes" id="UP000727490">
    <property type="component" value="Unassembled WGS sequence"/>
</dbReference>
<evidence type="ECO:0008006" key="3">
    <source>
        <dbReference type="Google" id="ProtNLM"/>
    </source>
</evidence>
<dbReference type="RefSeq" id="WP_219292967.1">
    <property type="nucleotide sequence ID" value="NZ_RPHB01000009.1"/>
</dbReference>
<dbReference type="PROSITE" id="PS51257">
    <property type="entry name" value="PROKAR_LIPOPROTEIN"/>
    <property type="match status" value="1"/>
</dbReference>
<dbReference type="AlphaFoldDB" id="A0A951MGY7"/>
<comment type="caution">
    <text evidence="1">The sequence shown here is derived from an EMBL/GenBank/DDBJ whole genome shotgun (WGS) entry which is preliminary data.</text>
</comment>
<evidence type="ECO:0000313" key="1">
    <source>
        <dbReference type="EMBL" id="MBW3469690.1"/>
    </source>
</evidence>
<keyword evidence="2" id="KW-1185">Reference proteome</keyword>
<gene>
    <name evidence="1" type="ORF">EGN73_17990</name>
</gene>
<dbReference type="EMBL" id="RPHB01000009">
    <property type="protein sequence ID" value="MBW3469690.1"/>
    <property type="molecule type" value="Genomic_DNA"/>
</dbReference>
<protein>
    <recommendedName>
        <fullName evidence="3">Lipoprotein</fullName>
    </recommendedName>
</protein>
<sequence length="242" mass="28188">MNIKYYFLIISICLLSSCSSRDKQAVSIIEKSIEAHGGQLAWEELQSISMVREIWLFDESGELETNSVQENEFRIKPYLEAKMSWEKDGISHRVVFDGQKTQYWMGSNDIQNEGFLAAKKRDIDAAYYVLTKPFDLLEKEKHLTYEGKNELPGGLVMETVKVIDGDPSDPDVDVWWYYFHPKSFEIFAYKVKTADHYSLVYNHAWDRSLGVLMPAQRESFRVDSAGNHLYRRALYAYGMYKK</sequence>
<proteinExistence type="predicted"/>
<organism evidence="1 2">
    <name type="scientific">Arthrospiribacter ruber</name>
    <dbReference type="NCBI Taxonomy" id="2487934"/>
    <lineage>
        <taxon>Bacteria</taxon>
        <taxon>Pseudomonadati</taxon>
        <taxon>Bacteroidota</taxon>
        <taxon>Cytophagia</taxon>
        <taxon>Cytophagales</taxon>
        <taxon>Cyclobacteriaceae</taxon>
        <taxon>Arthrospiribacter</taxon>
    </lineage>
</organism>
<name>A0A951MGY7_9BACT</name>
<accession>A0A951MGY7</accession>
<reference evidence="1 2" key="1">
    <citation type="journal article" date="2020" name="Syst. Appl. Microbiol.">
        <title>Arthrospiribacter ruber gen. nov., sp. nov., a novel bacterium isolated from Arthrospira cultures.</title>
        <authorList>
            <person name="Waleron M."/>
            <person name="Misztak A."/>
            <person name="Waleron M.M."/>
            <person name="Furmaniak M."/>
            <person name="Mrozik A."/>
            <person name="Waleron K."/>
        </authorList>
    </citation>
    <scope>NUCLEOTIDE SEQUENCE [LARGE SCALE GENOMIC DNA]</scope>
    <source>
        <strain evidence="1 2">DPMB0001</strain>
    </source>
</reference>